<name>A0A9J5WWZ3_SOLCO</name>
<sequence>MDNTRYVIDVDGTLIHSIKVLTLSRESRGSVGPNMIIDCLGASRFSVRRFELLRGFTRNMYGSWCNRFIEWDGLSPTLFPLNRELSRRFIRGLALPLRLALEYLIAECLKAYIYSGKRPCHQYNSDNIPLQGGYQLNGGRGTYGRQSLGHTSRGDHFGPTCVRSHVMLVASLQHVTFGDNFYECGELSGGGSELDKVGKGCSPHPSWWALDYKRFYNFGEFGQ</sequence>
<evidence type="ECO:0000313" key="1">
    <source>
        <dbReference type="EMBL" id="KAG5579879.1"/>
    </source>
</evidence>
<dbReference type="EMBL" id="JACXVP010000010">
    <property type="protein sequence ID" value="KAG5579879.1"/>
    <property type="molecule type" value="Genomic_DNA"/>
</dbReference>
<dbReference type="Proteomes" id="UP000824120">
    <property type="component" value="Chromosome 10"/>
</dbReference>
<dbReference type="AlphaFoldDB" id="A0A9J5WWZ3"/>
<reference evidence="1 2" key="1">
    <citation type="submission" date="2020-09" db="EMBL/GenBank/DDBJ databases">
        <title>De no assembly of potato wild relative species, Solanum commersonii.</title>
        <authorList>
            <person name="Cho K."/>
        </authorList>
    </citation>
    <scope>NUCLEOTIDE SEQUENCE [LARGE SCALE GENOMIC DNA]</scope>
    <source>
        <strain evidence="1">LZ3.2</strain>
        <tissue evidence="1">Leaf</tissue>
    </source>
</reference>
<accession>A0A9J5WWZ3</accession>
<organism evidence="1 2">
    <name type="scientific">Solanum commersonii</name>
    <name type="common">Commerson's wild potato</name>
    <name type="synonym">Commerson's nightshade</name>
    <dbReference type="NCBI Taxonomy" id="4109"/>
    <lineage>
        <taxon>Eukaryota</taxon>
        <taxon>Viridiplantae</taxon>
        <taxon>Streptophyta</taxon>
        <taxon>Embryophyta</taxon>
        <taxon>Tracheophyta</taxon>
        <taxon>Spermatophyta</taxon>
        <taxon>Magnoliopsida</taxon>
        <taxon>eudicotyledons</taxon>
        <taxon>Gunneridae</taxon>
        <taxon>Pentapetalae</taxon>
        <taxon>asterids</taxon>
        <taxon>lamiids</taxon>
        <taxon>Solanales</taxon>
        <taxon>Solanaceae</taxon>
        <taxon>Solanoideae</taxon>
        <taxon>Solaneae</taxon>
        <taxon>Solanum</taxon>
    </lineage>
</organism>
<evidence type="ECO:0000313" key="2">
    <source>
        <dbReference type="Proteomes" id="UP000824120"/>
    </source>
</evidence>
<gene>
    <name evidence="1" type="ORF">H5410_050506</name>
</gene>
<protein>
    <submittedName>
        <fullName evidence="1">Uncharacterized protein</fullName>
    </submittedName>
</protein>
<comment type="caution">
    <text evidence="1">The sequence shown here is derived from an EMBL/GenBank/DDBJ whole genome shotgun (WGS) entry which is preliminary data.</text>
</comment>
<proteinExistence type="predicted"/>
<keyword evidence="2" id="KW-1185">Reference proteome</keyword>